<dbReference type="Gene3D" id="1.10.10.10">
    <property type="entry name" value="Winged helix-like DNA-binding domain superfamily/Winged helix DNA-binding domain"/>
    <property type="match status" value="1"/>
</dbReference>
<proteinExistence type="inferred from homology"/>
<evidence type="ECO:0000256" key="3">
    <source>
        <dbReference type="ARBA" id="ARBA00023082"/>
    </source>
</evidence>
<dbReference type="PANTHER" id="PTHR43133:SF51">
    <property type="entry name" value="RNA POLYMERASE SIGMA FACTOR"/>
    <property type="match status" value="1"/>
</dbReference>
<dbReference type="InterPro" id="IPR014284">
    <property type="entry name" value="RNA_pol_sigma-70_dom"/>
</dbReference>
<feature type="compositionally biased region" description="Low complexity" evidence="5">
    <location>
        <begin position="309"/>
        <end position="326"/>
    </location>
</feature>
<gene>
    <name evidence="7" type="ORF">FB471_0604</name>
</gene>
<keyword evidence="8" id="KW-1185">Reference proteome</keyword>
<dbReference type="RefSeq" id="WP_211357935.1">
    <property type="nucleotide sequence ID" value="NZ_VFML01000001.1"/>
</dbReference>
<evidence type="ECO:0000256" key="4">
    <source>
        <dbReference type="ARBA" id="ARBA00023163"/>
    </source>
</evidence>
<dbReference type="GO" id="GO:0006352">
    <property type="term" value="P:DNA-templated transcription initiation"/>
    <property type="evidence" value="ECO:0007669"/>
    <property type="project" value="InterPro"/>
</dbReference>
<dbReference type="GO" id="GO:0016987">
    <property type="term" value="F:sigma factor activity"/>
    <property type="evidence" value="ECO:0007669"/>
    <property type="project" value="UniProtKB-KW"/>
</dbReference>
<dbReference type="SUPFAM" id="SSF88659">
    <property type="entry name" value="Sigma3 and sigma4 domains of RNA polymerase sigma factors"/>
    <property type="match status" value="1"/>
</dbReference>
<evidence type="ECO:0000313" key="7">
    <source>
        <dbReference type="EMBL" id="TQJ00949.1"/>
    </source>
</evidence>
<dbReference type="Gene3D" id="1.10.1740.10">
    <property type="match status" value="1"/>
</dbReference>
<keyword evidence="3" id="KW-0731">Sigma factor</keyword>
<dbReference type="PANTHER" id="PTHR43133">
    <property type="entry name" value="RNA POLYMERASE ECF-TYPE SIGMA FACTO"/>
    <property type="match status" value="1"/>
</dbReference>
<evidence type="ECO:0000313" key="8">
    <source>
        <dbReference type="Proteomes" id="UP000320876"/>
    </source>
</evidence>
<dbReference type="InterPro" id="IPR013324">
    <property type="entry name" value="RNA_pol_sigma_r3/r4-like"/>
</dbReference>
<feature type="region of interest" description="Disordered" evidence="5">
    <location>
        <begin position="306"/>
        <end position="386"/>
    </location>
</feature>
<feature type="domain" description="RNA polymerase sigma-70 region 2" evidence="6">
    <location>
        <begin position="27"/>
        <end position="94"/>
    </location>
</feature>
<comment type="caution">
    <text evidence="7">The sequence shown here is derived from an EMBL/GenBank/DDBJ whole genome shotgun (WGS) entry which is preliminary data.</text>
</comment>
<dbReference type="SUPFAM" id="SSF88946">
    <property type="entry name" value="Sigma2 domain of RNA polymerase sigma factors"/>
    <property type="match status" value="1"/>
</dbReference>
<name>A0A542DD01_AMYCI</name>
<dbReference type="InterPro" id="IPR007627">
    <property type="entry name" value="RNA_pol_sigma70_r2"/>
</dbReference>
<protein>
    <submittedName>
        <fullName evidence="7">RNA polymerase sigma factor (Sigma-70 family)</fullName>
    </submittedName>
</protein>
<feature type="compositionally biased region" description="Low complexity" evidence="5">
    <location>
        <begin position="334"/>
        <end position="357"/>
    </location>
</feature>
<dbReference type="InterPro" id="IPR013325">
    <property type="entry name" value="RNA_pol_sigma_r2"/>
</dbReference>
<evidence type="ECO:0000256" key="2">
    <source>
        <dbReference type="ARBA" id="ARBA00023015"/>
    </source>
</evidence>
<keyword evidence="4" id="KW-0804">Transcription</keyword>
<feature type="region of interest" description="Disordered" evidence="5">
    <location>
        <begin position="94"/>
        <end position="113"/>
    </location>
</feature>
<dbReference type="Pfam" id="PF04542">
    <property type="entry name" value="Sigma70_r2"/>
    <property type="match status" value="1"/>
</dbReference>
<comment type="similarity">
    <text evidence="1">Belongs to the sigma-70 factor family. ECF subfamily.</text>
</comment>
<organism evidence="7 8">
    <name type="scientific">Amycolatopsis cihanbeyliensis</name>
    <dbReference type="NCBI Taxonomy" id="1128664"/>
    <lineage>
        <taxon>Bacteria</taxon>
        <taxon>Bacillati</taxon>
        <taxon>Actinomycetota</taxon>
        <taxon>Actinomycetes</taxon>
        <taxon>Pseudonocardiales</taxon>
        <taxon>Pseudonocardiaceae</taxon>
        <taxon>Amycolatopsis</taxon>
    </lineage>
</organism>
<dbReference type="Proteomes" id="UP000320876">
    <property type="component" value="Unassembled WGS sequence"/>
</dbReference>
<dbReference type="EMBL" id="VFML01000001">
    <property type="protein sequence ID" value="TQJ00949.1"/>
    <property type="molecule type" value="Genomic_DNA"/>
</dbReference>
<dbReference type="InterPro" id="IPR036388">
    <property type="entry name" value="WH-like_DNA-bd_sf"/>
</dbReference>
<feature type="region of interest" description="Disordered" evidence="5">
    <location>
        <begin position="260"/>
        <end position="280"/>
    </location>
</feature>
<evidence type="ECO:0000256" key="5">
    <source>
        <dbReference type="SAM" id="MobiDB-lite"/>
    </source>
</evidence>
<keyword evidence="2" id="KW-0805">Transcription regulation</keyword>
<accession>A0A542DD01</accession>
<evidence type="ECO:0000256" key="1">
    <source>
        <dbReference type="ARBA" id="ARBA00010641"/>
    </source>
</evidence>
<dbReference type="AlphaFoldDB" id="A0A542DD01"/>
<reference evidence="7 8" key="1">
    <citation type="submission" date="2019-06" db="EMBL/GenBank/DDBJ databases">
        <title>Sequencing the genomes of 1000 actinobacteria strains.</title>
        <authorList>
            <person name="Klenk H.-P."/>
        </authorList>
    </citation>
    <scope>NUCLEOTIDE SEQUENCE [LARGE SCALE GENOMIC DNA]</scope>
    <source>
        <strain evidence="7 8">DSM 45679</strain>
    </source>
</reference>
<sequence>MTSPAEPTDAHLVELVLGGDHAAFAAIYDRYADRLHDFCVSILRNREDAADAVQDTFLLAAERLSQLGDARRLRPWLYAVARNAALRRARDRSRYAPEADMADNPDTGPVPQQAAEQAAVRDLVWSAAAGLSDRDRTLLDLHLRHGLDGAELAEAVGVGAGHAYVLLNRLRGQLERSLGALLIARLGRRDCTGLAALLRDWDGRFSPLVRKRVARHVDGCETCGERKRRTLSPVALLAAVPLVPAPTLLRDRVLGQVEPVAQVRDPRSDEPPPPRSGRRRVLAAGAALVVLTGTGVWLGTRDATTPELAGEATPGAAGTSGPASPAAAPPPTPSDSVAPAGPSGTTTLTRSATAPTSDAGRPDTTGPAFLHQSVHPPRVGVRGCPNDRADVRAEVDDDSGVEKVRLDWTDPDGRSGGAELLATEGSWRGTLGPFPRRGRVRWQLTATDQAGNTGTGTPGSLTVFACAPGTSTPNRVN</sequence>
<evidence type="ECO:0000259" key="6">
    <source>
        <dbReference type="Pfam" id="PF04542"/>
    </source>
</evidence>
<dbReference type="InterPro" id="IPR039425">
    <property type="entry name" value="RNA_pol_sigma-70-like"/>
</dbReference>
<dbReference type="NCBIfam" id="TIGR02937">
    <property type="entry name" value="sigma70-ECF"/>
    <property type="match status" value="1"/>
</dbReference>